<evidence type="ECO:0000256" key="1">
    <source>
        <dbReference type="SAM" id="Phobius"/>
    </source>
</evidence>
<comment type="caution">
    <text evidence="2">The sequence shown here is derived from an EMBL/GenBank/DDBJ whole genome shotgun (WGS) entry which is preliminary data.</text>
</comment>
<gene>
    <name evidence="2" type="ORF">IAB89_11650</name>
</gene>
<dbReference type="Pfam" id="PF19601">
    <property type="entry name" value="DUF6106"/>
    <property type="match status" value="1"/>
</dbReference>
<keyword evidence="1" id="KW-0472">Membrane</keyword>
<reference evidence="2" key="1">
    <citation type="submission" date="2020-10" db="EMBL/GenBank/DDBJ databases">
        <authorList>
            <person name="Gilroy R."/>
        </authorList>
    </citation>
    <scope>NUCLEOTIDE SEQUENCE</scope>
    <source>
        <strain evidence="2">ChiSxjej1B13-7958</strain>
    </source>
</reference>
<sequence>MNQDIFVEQIIQRKHSGKDYLMYVGLSLAFLIICFLGIFVIPMFGFLVIIAAGYGAYWLITSRNLEFEYSVTNGDLTIDRIINRQRRKRVISFDCKDVEAIGKYKAVDHQSKRYDKKFFTSMADDGSDEGAWYIAVRSPKYGGFCLVVFHPEERVLDSIRPFLPRQLAFEVFGPAGRRKSSDT</sequence>
<proteinExistence type="predicted"/>
<name>A0A9D1DF34_9FIRM</name>
<feature type="transmembrane region" description="Helical" evidence="1">
    <location>
        <begin position="44"/>
        <end position="60"/>
    </location>
</feature>
<dbReference type="Proteomes" id="UP000824242">
    <property type="component" value="Unassembled WGS sequence"/>
</dbReference>
<evidence type="ECO:0000313" key="3">
    <source>
        <dbReference type="Proteomes" id="UP000824242"/>
    </source>
</evidence>
<reference evidence="2" key="2">
    <citation type="journal article" date="2021" name="PeerJ">
        <title>Extensive microbial diversity within the chicken gut microbiome revealed by metagenomics and culture.</title>
        <authorList>
            <person name="Gilroy R."/>
            <person name="Ravi A."/>
            <person name="Getino M."/>
            <person name="Pursley I."/>
            <person name="Horton D.L."/>
            <person name="Alikhan N.F."/>
            <person name="Baker D."/>
            <person name="Gharbi K."/>
            <person name="Hall N."/>
            <person name="Watson M."/>
            <person name="Adriaenssens E.M."/>
            <person name="Foster-Nyarko E."/>
            <person name="Jarju S."/>
            <person name="Secka A."/>
            <person name="Antonio M."/>
            <person name="Oren A."/>
            <person name="Chaudhuri R.R."/>
            <person name="La Ragione R."/>
            <person name="Hildebrand F."/>
            <person name="Pallen M.J."/>
        </authorList>
    </citation>
    <scope>NUCLEOTIDE SEQUENCE</scope>
    <source>
        <strain evidence="2">ChiSxjej1B13-7958</strain>
    </source>
</reference>
<dbReference type="InterPro" id="IPR046088">
    <property type="entry name" value="DUF6106"/>
</dbReference>
<protein>
    <submittedName>
        <fullName evidence="2">Uncharacterized protein</fullName>
    </submittedName>
</protein>
<dbReference type="AlphaFoldDB" id="A0A9D1DF34"/>
<dbReference type="EMBL" id="DVGZ01000125">
    <property type="protein sequence ID" value="HIR48286.1"/>
    <property type="molecule type" value="Genomic_DNA"/>
</dbReference>
<keyword evidence="1" id="KW-1133">Transmembrane helix</keyword>
<keyword evidence="1" id="KW-0812">Transmembrane</keyword>
<evidence type="ECO:0000313" key="2">
    <source>
        <dbReference type="EMBL" id="HIR48286.1"/>
    </source>
</evidence>
<accession>A0A9D1DF34</accession>
<feature type="transmembrane region" description="Helical" evidence="1">
    <location>
        <begin position="20"/>
        <end position="38"/>
    </location>
</feature>
<organism evidence="2 3">
    <name type="scientific">Candidatus Caccousia avicola</name>
    <dbReference type="NCBI Taxonomy" id="2840721"/>
    <lineage>
        <taxon>Bacteria</taxon>
        <taxon>Bacillati</taxon>
        <taxon>Bacillota</taxon>
        <taxon>Clostridia</taxon>
        <taxon>Eubacteriales</taxon>
        <taxon>Oscillospiraceae</taxon>
        <taxon>Oscillospiraceae incertae sedis</taxon>
        <taxon>Candidatus Caccousia</taxon>
    </lineage>
</organism>